<feature type="chain" id="PRO_5020596541" evidence="1">
    <location>
        <begin position="26"/>
        <end position="175"/>
    </location>
</feature>
<protein>
    <submittedName>
        <fullName evidence="3">Thioredoxin-like protein</fullName>
    </submittedName>
</protein>
<feature type="domain" description="Thioredoxin" evidence="2">
    <location>
        <begin position="17"/>
        <end position="156"/>
    </location>
</feature>
<feature type="signal peptide" evidence="1">
    <location>
        <begin position="1"/>
        <end position="25"/>
    </location>
</feature>
<sequence>MKFHLSKICILTCFLFVSVSSQAIAQKSTEEVLNEAFSKAQLEDKKVLVIFHASWCSWCKKMEKQLKDPQISESIEDTFVVTYLTVMEAKDKKDLENPGAAEFLEQQEGARSGIPFWLIFDKNRELLTNSLDKKGNNLGCPYSAQEVAGFSEKLKEYTGLSPQQIKSIADVFIER</sequence>
<accession>A0A4V1KRR3</accession>
<dbReference type="Pfam" id="PF13899">
    <property type="entry name" value="Thioredoxin_7"/>
    <property type="match status" value="1"/>
</dbReference>
<evidence type="ECO:0000313" key="4">
    <source>
        <dbReference type="Proteomes" id="UP000289859"/>
    </source>
</evidence>
<dbReference type="InterPro" id="IPR036249">
    <property type="entry name" value="Thioredoxin-like_sf"/>
</dbReference>
<dbReference type="OrthoDB" id="120730at2"/>
<gene>
    <name evidence="3" type="ORF">DSM02_982</name>
</gene>
<dbReference type="Gene3D" id="3.40.30.10">
    <property type="entry name" value="Glutaredoxin"/>
    <property type="match status" value="1"/>
</dbReference>
<dbReference type="PROSITE" id="PS51352">
    <property type="entry name" value="THIOREDOXIN_2"/>
    <property type="match status" value="1"/>
</dbReference>
<organism evidence="3 4">
    <name type="scientific">Leeuwenhoekiella polynyae</name>
    <dbReference type="NCBI Taxonomy" id="1550906"/>
    <lineage>
        <taxon>Bacteria</taxon>
        <taxon>Pseudomonadati</taxon>
        <taxon>Bacteroidota</taxon>
        <taxon>Flavobacteriia</taxon>
        <taxon>Flavobacteriales</taxon>
        <taxon>Flavobacteriaceae</taxon>
        <taxon>Leeuwenhoekiella</taxon>
    </lineage>
</organism>
<dbReference type="Proteomes" id="UP000289859">
    <property type="component" value="Unassembled WGS sequence"/>
</dbReference>
<evidence type="ECO:0000256" key="1">
    <source>
        <dbReference type="SAM" id="SignalP"/>
    </source>
</evidence>
<dbReference type="RefSeq" id="WP_128764581.1">
    <property type="nucleotide sequence ID" value="NZ_JBHUOO010000044.1"/>
</dbReference>
<keyword evidence="1" id="KW-0732">Signal</keyword>
<proteinExistence type="predicted"/>
<comment type="caution">
    <text evidence="3">The sequence shown here is derived from an EMBL/GenBank/DDBJ whole genome shotgun (WGS) entry which is preliminary data.</text>
</comment>
<keyword evidence="4" id="KW-1185">Reference proteome</keyword>
<dbReference type="SUPFAM" id="SSF52833">
    <property type="entry name" value="Thioredoxin-like"/>
    <property type="match status" value="1"/>
</dbReference>
<dbReference type="EMBL" id="QOVK01000002">
    <property type="protein sequence ID" value="RXG25812.1"/>
    <property type="molecule type" value="Genomic_DNA"/>
</dbReference>
<evidence type="ECO:0000313" key="3">
    <source>
        <dbReference type="EMBL" id="RXG25812.1"/>
    </source>
</evidence>
<evidence type="ECO:0000259" key="2">
    <source>
        <dbReference type="PROSITE" id="PS51352"/>
    </source>
</evidence>
<dbReference type="InterPro" id="IPR013766">
    <property type="entry name" value="Thioredoxin_domain"/>
</dbReference>
<reference evidence="3 4" key="1">
    <citation type="submission" date="2018-07" db="EMBL/GenBank/DDBJ databases">
        <title>Leeuwenhoekiella genomics.</title>
        <authorList>
            <person name="Tahon G."/>
            <person name="Willems A."/>
        </authorList>
    </citation>
    <scope>NUCLEOTIDE SEQUENCE [LARGE SCALE GENOMIC DNA]</scope>
    <source>
        <strain evidence="3 4">LMG 29608</strain>
    </source>
</reference>
<dbReference type="AlphaFoldDB" id="A0A4V1KRR3"/>
<name>A0A4V1KRR3_9FLAO</name>